<feature type="domain" description="Aminotransferase class I/classII large" evidence="6">
    <location>
        <begin position="53"/>
        <end position="395"/>
    </location>
</feature>
<gene>
    <name evidence="7" type="ORF">DFR62_1068</name>
</gene>
<comment type="cofactor">
    <cofactor evidence="1 5">
        <name>pyridoxal 5'-phosphate</name>
        <dbReference type="ChEBI" id="CHEBI:597326"/>
    </cofactor>
</comment>
<dbReference type="SUPFAM" id="SSF53383">
    <property type="entry name" value="PLP-dependent transferases"/>
    <property type="match status" value="1"/>
</dbReference>
<reference evidence="7 8" key="1">
    <citation type="submission" date="2018-10" db="EMBL/GenBank/DDBJ databases">
        <title>Genomic Encyclopedia of Type Strains, Phase IV (KMG-IV): sequencing the most valuable type-strain genomes for metagenomic binning, comparative biology and taxonomic classification.</title>
        <authorList>
            <person name="Goeker M."/>
        </authorList>
    </citation>
    <scope>NUCLEOTIDE SEQUENCE [LARGE SCALE GENOMIC DNA]</scope>
    <source>
        <strain evidence="7 8">DSM 20549</strain>
    </source>
</reference>
<comment type="caution">
    <text evidence="7">The sequence shown here is derived from an EMBL/GenBank/DDBJ whole genome shotgun (WGS) entry which is preliminary data.</text>
</comment>
<keyword evidence="8" id="KW-1185">Reference proteome</keyword>
<dbReference type="Pfam" id="PF00155">
    <property type="entry name" value="Aminotran_1_2"/>
    <property type="match status" value="1"/>
</dbReference>
<dbReference type="CDD" id="cd06454">
    <property type="entry name" value="KBL_like"/>
    <property type="match status" value="1"/>
</dbReference>
<protein>
    <submittedName>
        <fullName evidence="7">Glycine C-acetyltransferase</fullName>
    </submittedName>
</protein>
<organism evidence="7 8">
    <name type="scientific">Planococcus citreus</name>
    <dbReference type="NCBI Taxonomy" id="1373"/>
    <lineage>
        <taxon>Bacteria</taxon>
        <taxon>Bacillati</taxon>
        <taxon>Bacillota</taxon>
        <taxon>Bacilli</taxon>
        <taxon>Bacillales</taxon>
        <taxon>Caryophanaceae</taxon>
        <taxon>Planococcus</taxon>
    </lineage>
</organism>
<keyword evidence="3 7" id="KW-0808">Transferase</keyword>
<keyword evidence="4 5" id="KW-0663">Pyridoxal phosphate</keyword>
<dbReference type="InterPro" id="IPR015424">
    <property type="entry name" value="PyrdxlP-dep_Trfase"/>
</dbReference>
<accession>A0A497YNA5</accession>
<dbReference type="NCBIfam" id="TIGR01825">
    <property type="entry name" value="gly_Cac_T_rel"/>
    <property type="match status" value="1"/>
</dbReference>
<dbReference type="InterPro" id="IPR001917">
    <property type="entry name" value="Aminotrans_II_pyridoxalP_BS"/>
</dbReference>
<dbReference type="InterPro" id="IPR050087">
    <property type="entry name" value="AON_synthase_class-II"/>
</dbReference>
<evidence type="ECO:0000256" key="3">
    <source>
        <dbReference type="ARBA" id="ARBA00022679"/>
    </source>
</evidence>
<comment type="subunit">
    <text evidence="2">Homodimer.</text>
</comment>
<dbReference type="Gene3D" id="3.40.640.10">
    <property type="entry name" value="Type I PLP-dependent aspartate aminotransferase-like (Major domain)"/>
    <property type="match status" value="1"/>
</dbReference>
<sequence>MESEFVFERKRTVSKKLDAFLEENLMELKDQGLYNEIDPVEGPNGAIIKIGSKDLINLSSNNYLGLATDEDLKKVAIEAIEKYGVGAGAVRTINGTLDLHVELEEKLAEFKGTEAAISFQSGFNCNMAAISAVMDKNDAILSDQLNHASIIDGCRLSKAKIIAFKHSDMEDLRQKAKEATESGQYNKVMVITDGVFSMDGDIAKLPEIVEIAKEFDLITYVDDAHGSGVTGKGKGTVKHFGLEKEVDMQMGTLSKAVGVVGGYVAGKKQLIDWLRVRSRPFLFSTAVTPGDVAATTAAVQKIIDSTELHDKLWDNGDYLKKGLKELGFDIGESATPITPCIIGDEKLTQQFSKRLFEEGVYAKSIVFPTVPRGTGRVRNMPTAAHTKEMLDEAIEIYAKVGKELNVIK</sequence>
<dbReference type="PANTHER" id="PTHR13693">
    <property type="entry name" value="CLASS II AMINOTRANSFERASE/8-AMINO-7-OXONONANOATE SYNTHASE"/>
    <property type="match status" value="1"/>
</dbReference>
<proteinExistence type="inferred from homology"/>
<dbReference type="PROSITE" id="PS00599">
    <property type="entry name" value="AA_TRANSFER_CLASS_2"/>
    <property type="match status" value="1"/>
</dbReference>
<dbReference type="GO" id="GO:0030170">
    <property type="term" value="F:pyridoxal phosphate binding"/>
    <property type="evidence" value="ECO:0007669"/>
    <property type="project" value="InterPro"/>
</dbReference>
<evidence type="ECO:0000259" key="6">
    <source>
        <dbReference type="Pfam" id="PF00155"/>
    </source>
</evidence>
<dbReference type="AlphaFoldDB" id="A0A497YNA5"/>
<dbReference type="InterPro" id="IPR015422">
    <property type="entry name" value="PyrdxlP-dep_Trfase_small"/>
</dbReference>
<comment type="similarity">
    <text evidence="5">Belongs to the class-II pyridoxal-phosphate-dependent aminotransferase family.</text>
</comment>
<dbReference type="InterPro" id="IPR015421">
    <property type="entry name" value="PyrdxlP-dep_Trfase_major"/>
</dbReference>
<dbReference type="Gene3D" id="3.90.1150.10">
    <property type="entry name" value="Aspartate Aminotransferase, domain 1"/>
    <property type="match status" value="1"/>
</dbReference>
<evidence type="ECO:0000256" key="2">
    <source>
        <dbReference type="ARBA" id="ARBA00011738"/>
    </source>
</evidence>
<dbReference type="NCBIfam" id="NF005394">
    <property type="entry name" value="PRK06939.1"/>
    <property type="match status" value="1"/>
</dbReference>
<evidence type="ECO:0000313" key="8">
    <source>
        <dbReference type="Proteomes" id="UP000280791"/>
    </source>
</evidence>
<dbReference type="InterPro" id="IPR010962">
    <property type="entry name" value="AONS_Archaea/Firmicutes"/>
</dbReference>
<evidence type="ECO:0000256" key="1">
    <source>
        <dbReference type="ARBA" id="ARBA00001933"/>
    </source>
</evidence>
<dbReference type="FunFam" id="3.40.640.10:FF:000006">
    <property type="entry name" value="5-aminolevulinate synthase, mitochondrial"/>
    <property type="match status" value="1"/>
</dbReference>
<dbReference type="InterPro" id="IPR004839">
    <property type="entry name" value="Aminotransferase_I/II_large"/>
</dbReference>
<evidence type="ECO:0000256" key="5">
    <source>
        <dbReference type="RuleBase" id="RU003693"/>
    </source>
</evidence>
<evidence type="ECO:0000313" key="7">
    <source>
        <dbReference type="EMBL" id="RLJ90911.1"/>
    </source>
</evidence>
<dbReference type="GO" id="GO:0016740">
    <property type="term" value="F:transferase activity"/>
    <property type="evidence" value="ECO:0007669"/>
    <property type="project" value="UniProtKB-KW"/>
</dbReference>
<dbReference type="EMBL" id="RCCP01000001">
    <property type="protein sequence ID" value="RLJ90911.1"/>
    <property type="molecule type" value="Genomic_DNA"/>
</dbReference>
<dbReference type="PANTHER" id="PTHR13693:SF3">
    <property type="entry name" value="LD36009P"/>
    <property type="match status" value="1"/>
</dbReference>
<evidence type="ECO:0000256" key="4">
    <source>
        <dbReference type="ARBA" id="ARBA00022898"/>
    </source>
</evidence>
<name>A0A497YNA5_9BACL</name>
<dbReference type="Proteomes" id="UP000280791">
    <property type="component" value="Unassembled WGS sequence"/>
</dbReference>